<gene>
    <name evidence="4" type="ORF">S12H4_23768</name>
</gene>
<reference evidence="4" key="1">
    <citation type="journal article" date="2014" name="Front. Microbiol.">
        <title>High frequency of phylogenetically diverse reductive dehalogenase-homologous genes in deep subseafloor sedimentary metagenomes.</title>
        <authorList>
            <person name="Kawai M."/>
            <person name="Futagami T."/>
            <person name="Toyoda A."/>
            <person name="Takaki Y."/>
            <person name="Nishi S."/>
            <person name="Hori S."/>
            <person name="Arai W."/>
            <person name="Tsubouchi T."/>
            <person name="Morono Y."/>
            <person name="Uchiyama I."/>
            <person name="Ito T."/>
            <person name="Fujiyama A."/>
            <person name="Inagaki F."/>
            <person name="Takami H."/>
        </authorList>
    </citation>
    <scope>NUCLEOTIDE SEQUENCE</scope>
    <source>
        <strain evidence="4">Expedition CK06-06</strain>
    </source>
</reference>
<dbReference type="PANTHER" id="PTHR43117:SF4">
    <property type="entry name" value="OSMOPROTECTANT IMPORT ATP-BINDING PROTEIN OSMV"/>
    <property type="match status" value="1"/>
</dbReference>
<evidence type="ECO:0000313" key="4">
    <source>
        <dbReference type="EMBL" id="GAI73171.1"/>
    </source>
</evidence>
<dbReference type="GO" id="GO:0016887">
    <property type="term" value="F:ATP hydrolysis activity"/>
    <property type="evidence" value="ECO:0007669"/>
    <property type="project" value="InterPro"/>
</dbReference>
<evidence type="ECO:0000259" key="3">
    <source>
        <dbReference type="Pfam" id="PF00005"/>
    </source>
</evidence>
<comment type="caution">
    <text evidence="4">The sequence shown here is derived from an EMBL/GenBank/DDBJ whole genome shotgun (WGS) entry which is preliminary data.</text>
</comment>
<sequence length="120" mass="13358">MAISKKLFNKIDCVKIEKVTKKYGHTIAVNQVSLEVCGGELLILLGPSGCGKTTLLRTINRLVEIDEGRILINGKDNRDFDPVILRKNIGYVIQQIGLFPHMTVRENIGLVPKLEGWSEA</sequence>
<dbReference type="InterPro" id="IPR027417">
    <property type="entry name" value="P-loop_NTPase"/>
</dbReference>
<evidence type="ECO:0000256" key="2">
    <source>
        <dbReference type="ARBA" id="ARBA00022448"/>
    </source>
</evidence>
<dbReference type="EMBL" id="BARW01012703">
    <property type="protein sequence ID" value="GAI73171.1"/>
    <property type="molecule type" value="Genomic_DNA"/>
</dbReference>
<dbReference type="AlphaFoldDB" id="X1S1X4"/>
<name>X1S1X4_9ZZZZ</name>
<accession>X1S1X4</accession>
<dbReference type="InterPro" id="IPR003439">
    <property type="entry name" value="ABC_transporter-like_ATP-bd"/>
</dbReference>
<protein>
    <recommendedName>
        <fullName evidence="3">ABC transporter domain-containing protein</fullName>
    </recommendedName>
</protein>
<evidence type="ECO:0000256" key="1">
    <source>
        <dbReference type="ARBA" id="ARBA00005417"/>
    </source>
</evidence>
<feature type="non-terminal residue" evidence="4">
    <location>
        <position position="120"/>
    </location>
</feature>
<dbReference type="GO" id="GO:0005524">
    <property type="term" value="F:ATP binding"/>
    <property type="evidence" value="ECO:0007669"/>
    <property type="project" value="InterPro"/>
</dbReference>
<keyword evidence="2" id="KW-0813">Transport</keyword>
<comment type="similarity">
    <text evidence="1">Belongs to the ABC transporter superfamily.</text>
</comment>
<dbReference type="Pfam" id="PF00005">
    <property type="entry name" value="ABC_tran"/>
    <property type="match status" value="1"/>
</dbReference>
<dbReference type="PANTHER" id="PTHR43117">
    <property type="entry name" value="OSMOPROTECTANT IMPORT ATP-BINDING PROTEIN OSMV"/>
    <property type="match status" value="1"/>
</dbReference>
<dbReference type="Gene3D" id="3.40.50.300">
    <property type="entry name" value="P-loop containing nucleotide triphosphate hydrolases"/>
    <property type="match status" value="1"/>
</dbReference>
<organism evidence="4">
    <name type="scientific">marine sediment metagenome</name>
    <dbReference type="NCBI Taxonomy" id="412755"/>
    <lineage>
        <taxon>unclassified sequences</taxon>
        <taxon>metagenomes</taxon>
        <taxon>ecological metagenomes</taxon>
    </lineage>
</organism>
<proteinExistence type="inferred from homology"/>
<dbReference type="SUPFAM" id="SSF52540">
    <property type="entry name" value="P-loop containing nucleoside triphosphate hydrolases"/>
    <property type="match status" value="1"/>
</dbReference>
<feature type="domain" description="ABC transporter" evidence="3">
    <location>
        <begin position="29"/>
        <end position="113"/>
    </location>
</feature>